<proteinExistence type="predicted"/>
<sequence length="273" mass="29426">MNWVISVSHSRTCTPLPLITPLSTLNPSRELVPKSTIGTCNGRSSRCVKADAAEIEIRVCTNRTCRRQGSVQIRETLSDIAPPNVSVNSCGCLGRCGAGPNLVALPAAVMVNHCGTAARAADFMVVACGGRNAGDGDRSEAWKCLEALALRKRAEVKLGIGNFSEAEFLLSKAIDLKPFGGIHVTYKDRSCVRFRQGDLYGALEDAKQALMLAPQYAQAYICQGDAFFAMDLFDKAEDSYSLAIETDPSVHHSKSFQARIAKLQEKLTSVTAP</sequence>
<name>A0AAD3SPI2_NEPGR</name>
<dbReference type="Proteomes" id="UP001279734">
    <property type="component" value="Unassembled WGS sequence"/>
</dbReference>
<evidence type="ECO:0000313" key="2">
    <source>
        <dbReference type="EMBL" id="GMH14126.1"/>
    </source>
</evidence>
<dbReference type="AlphaFoldDB" id="A0AAD3SPI2"/>
<dbReference type="PANTHER" id="PTHR47682:SF1">
    <property type="entry name" value="TETRATRICOPEPTIDE REPEAT (TPR)-CONTAINING PROTEIN"/>
    <property type="match status" value="1"/>
</dbReference>
<protein>
    <submittedName>
        <fullName evidence="2">Uncharacterized protein</fullName>
    </submittedName>
</protein>
<feature type="repeat" description="TPR" evidence="1">
    <location>
        <begin position="217"/>
        <end position="250"/>
    </location>
</feature>
<dbReference type="InterPro" id="IPR036249">
    <property type="entry name" value="Thioredoxin-like_sf"/>
</dbReference>
<dbReference type="Gene3D" id="3.40.30.10">
    <property type="entry name" value="Glutaredoxin"/>
    <property type="match status" value="1"/>
</dbReference>
<dbReference type="SMART" id="SM00028">
    <property type="entry name" value="TPR"/>
    <property type="match status" value="3"/>
</dbReference>
<gene>
    <name evidence="2" type="ORF">Nepgr_015967</name>
</gene>
<evidence type="ECO:0000313" key="3">
    <source>
        <dbReference type="Proteomes" id="UP001279734"/>
    </source>
</evidence>
<dbReference type="PROSITE" id="PS50005">
    <property type="entry name" value="TPR"/>
    <property type="match status" value="1"/>
</dbReference>
<dbReference type="SUPFAM" id="SSF48452">
    <property type="entry name" value="TPR-like"/>
    <property type="match status" value="1"/>
</dbReference>
<keyword evidence="3" id="KW-1185">Reference proteome</keyword>
<evidence type="ECO:0000256" key="1">
    <source>
        <dbReference type="PROSITE-ProRule" id="PRU00339"/>
    </source>
</evidence>
<dbReference type="PANTHER" id="PTHR47682">
    <property type="entry name" value="TETRATRICOPEPTIDE REPEAT (TPR)-CONTAINING PROTEIN"/>
    <property type="match status" value="1"/>
</dbReference>
<dbReference type="SUPFAM" id="SSF52833">
    <property type="entry name" value="Thioredoxin-like"/>
    <property type="match status" value="1"/>
</dbReference>
<dbReference type="CDD" id="cd02980">
    <property type="entry name" value="TRX_Fd_family"/>
    <property type="match status" value="1"/>
</dbReference>
<dbReference type="InterPro" id="IPR011990">
    <property type="entry name" value="TPR-like_helical_dom_sf"/>
</dbReference>
<comment type="caution">
    <text evidence="2">The sequence shown here is derived from an EMBL/GenBank/DDBJ whole genome shotgun (WGS) entry which is preliminary data.</text>
</comment>
<dbReference type="EMBL" id="BSYO01000013">
    <property type="protein sequence ID" value="GMH14126.1"/>
    <property type="molecule type" value="Genomic_DNA"/>
</dbReference>
<dbReference type="InterPro" id="IPR019734">
    <property type="entry name" value="TPR_rpt"/>
</dbReference>
<accession>A0AAD3SPI2</accession>
<reference evidence="2" key="1">
    <citation type="submission" date="2023-05" db="EMBL/GenBank/DDBJ databases">
        <title>Nepenthes gracilis genome sequencing.</title>
        <authorList>
            <person name="Fukushima K."/>
        </authorList>
    </citation>
    <scope>NUCLEOTIDE SEQUENCE</scope>
    <source>
        <strain evidence="2">SING2019-196</strain>
    </source>
</reference>
<keyword evidence="1" id="KW-0802">TPR repeat</keyword>
<organism evidence="2 3">
    <name type="scientific">Nepenthes gracilis</name>
    <name type="common">Slender pitcher plant</name>
    <dbReference type="NCBI Taxonomy" id="150966"/>
    <lineage>
        <taxon>Eukaryota</taxon>
        <taxon>Viridiplantae</taxon>
        <taxon>Streptophyta</taxon>
        <taxon>Embryophyta</taxon>
        <taxon>Tracheophyta</taxon>
        <taxon>Spermatophyta</taxon>
        <taxon>Magnoliopsida</taxon>
        <taxon>eudicotyledons</taxon>
        <taxon>Gunneridae</taxon>
        <taxon>Pentapetalae</taxon>
        <taxon>Caryophyllales</taxon>
        <taxon>Nepenthaceae</taxon>
        <taxon>Nepenthes</taxon>
    </lineage>
</organism>
<dbReference type="Gene3D" id="1.25.40.10">
    <property type="entry name" value="Tetratricopeptide repeat domain"/>
    <property type="match status" value="1"/>
</dbReference>